<reference evidence="7 8" key="1">
    <citation type="submission" date="2017-04" db="EMBL/GenBank/DDBJ databases">
        <title>Novel microbial lineages endemic to geothermal iron-oxide mats fill important gaps in the evolutionary history of Archaea.</title>
        <authorList>
            <person name="Jay Z.J."/>
            <person name="Beam J.P."/>
            <person name="Dlakic M."/>
            <person name="Rusch D.B."/>
            <person name="Kozubal M.A."/>
            <person name="Inskeep W.P."/>
        </authorList>
    </citation>
    <scope>NUCLEOTIDE SEQUENCE [LARGE SCALE GENOMIC DNA]</scope>
    <source>
        <strain evidence="7">OSP_D</strain>
    </source>
</reference>
<protein>
    <recommendedName>
        <fullName evidence="4">Exosome complex component Rrp42</fullName>
    </recommendedName>
</protein>
<dbReference type="Pfam" id="PF01138">
    <property type="entry name" value="RNase_PH"/>
    <property type="match status" value="1"/>
</dbReference>
<feature type="domain" description="Exoribonuclease phosphorolytic" evidence="6">
    <location>
        <begin position="188"/>
        <end position="251"/>
    </location>
</feature>
<dbReference type="InterPro" id="IPR015847">
    <property type="entry name" value="ExoRNase_PH_dom2"/>
</dbReference>
<evidence type="ECO:0000313" key="7">
    <source>
        <dbReference type="EMBL" id="PSN84630.1"/>
    </source>
</evidence>
<name>A0A2R6AE26_9ARCH</name>
<evidence type="ECO:0000313" key="8">
    <source>
        <dbReference type="Proteomes" id="UP000240880"/>
    </source>
</evidence>
<evidence type="ECO:0000256" key="2">
    <source>
        <dbReference type="ARBA" id="ARBA00022490"/>
    </source>
</evidence>
<dbReference type="AlphaFoldDB" id="A0A2R6AE26"/>
<gene>
    <name evidence="4" type="primary">rrp42</name>
    <name evidence="7" type="ORF">B9Q01_00360</name>
</gene>
<evidence type="ECO:0000256" key="3">
    <source>
        <dbReference type="ARBA" id="ARBA00022835"/>
    </source>
</evidence>
<dbReference type="InterPro" id="IPR027408">
    <property type="entry name" value="PNPase/RNase_PH_dom_sf"/>
</dbReference>
<dbReference type="Proteomes" id="UP000240880">
    <property type="component" value="Unassembled WGS sequence"/>
</dbReference>
<dbReference type="FunFam" id="3.30.230.70:FF:000017">
    <property type="entry name" value="Exosome complex component Rrp42"/>
    <property type="match status" value="1"/>
</dbReference>
<dbReference type="NCBIfam" id="NF003282">
    <property type="entry name" value="PRK04282.1-1"/>
    <property type="match status" value="1"/>
</dbReference>
<dbReference type="InterPro" id="IPR050590">
    <property type="entry name" value="Exosome_comp_Rrp42_subfam"/>
</dbReference>
<dbReference type="Pfam" id="PF03725">
    <property type="entry name" value="RNase_PH_C"/>
    <property type="match status" value="1"/>
</dbReference>
<comment type="function">
    <text evidence="4">Non-catalytic component of the exosome, which is a complex involved in RNA degradation. Contributes to the structuring of the Rrp41 active site.</text>
</comment>
<comment type="similarity">
    <text evidence="4">Belongs to the RNase PH family. Rrp42 subfamily.</text>
</comment>
<dbReference type="HAMAP" id="MF_00622">
    <property type="entry name" value="Exosome_Rrp42"/>
    <property type="match status" value="1"/>
</dbReference>
<dbReference type="SUPFAM" id="SSF55666">
    <property type="entry name" value="Ribonuclease PH domain 2-like"/>
    <property type="match status" value="1"/>
</dbReference>
<dbReference type="GO" id="GO:0000177">
    <property type="term" value="C:cytoplasmic exosome (RNase complex)"/>
    <property type="evidence" value="ECO:0007669"/>
    <property type="project" value="TreeGrafter"/>
</dbReference>
<accession>A0A2R6AE26</accession>
<feature type="domain" description="Exoribonuclease phosphorolytic" evidence="5">
    <location>
        <begin position="29"/>
        <end position="164"/>
    </location>
</feature>
<dbReference type="Gene3D" id="3.30.230.70">
    <property type="entry name" value="GHMP Kinase, N-terminal domain"/>
    <property type="match status" value="1"/>
</dbReference>
<dbReference type="SUPFAM" id="SSF54211">
    <property type="entry name" value="Ribosomal protein S5 domain 2-like"/>
    <property type="match status" value="1"/>
</dbReference>
<comment type="subcellular location">
    <subcellularLocation>
        <location evidence="1 4">Cytoplasm</location>
    </subcellularLocation>
</comment>
<evidence type="ECO:0000256" key="4">
    <source>
        <dbReference type="HAMAP-Rule" id="MF_00622"/>
    </source>
</evidence>
<dbReference type="EMBL" id="NEXC01000001">
    <property type="protein sequence ID" value="PSN84630.1"/>
    <property type="molecule type" value="Genomic_DNA"/>
</dbReference>
<evidence type="ECO:0000259" key="6">
    <source>
        <dbReference type="Pfam" id="PF03725"/>
    </source>
</evidence>
<dbReference type="InterPro" id="IPR036345">
    <property type="entry name" value="ExoRNase_PH_dom2_sf"/>
</dbReference>
<dbReference type="PANTHER" id="PTHR11097">
    <property type="entry name" value="EXOSOME COMPLEX EXONUCLEASE RIBOSOMAL RNA PROCESSING PROTEIN"/>
    <property type="match status" value="1"/>
</dbReference>
<organism evidence="7 8">
    <name type="scientific">Candidatus Marsarchaeota G1 archaeon OSP_D</name>
    <dbReference type="NCBI Taxonomy" id="1978155"/>
    <lineage>
        <taxon>Archaea</taxon>
        <taxon>Candidatus Marsarchaeota</taxon>
        <taxon>Candidatus Marsarchaeota group 1</taxon>
    </lineage>
</organism>
<keyword evidence="3 4" id="KW-0271">Exosome</keyword>
<evidence type="ECO:0000259" key="5">
    <source>
        <dbReference type="Pfam" id="PF01138"/>
    </source>
</evidence>
<dbReference type="GO" id="GO:0035925">
    <property type="term" value="F:mRNA 3'-UTR AU-rich region binding"/>
    <property type="evidence" value="ECO:0007669"/>
    <property type="project" value="TreeGrafter"/>
</dbReference>
<keyword evidence="2 4" id="KW-0963">Cytoplasm</keyword>
<dbReference type="InterPro" id="IPR020568">
    <property type="entry name" value="Ribosomal_Su5_D2-typ_SF"/>
</dbReference>
<dbReference type="InterPro" id="IPR001247">
    <property type="entry name" value="ExoRNase_PH_dom1"/>
</dbReference>
<comment type="subunit">
    <text evidence="4">Component of the archaeal exosome complex. Forms a hexameric ring-like arrangement composed of 3 Rrp41-Rrp42 heterodimers. The hexameric ring associates with a trimer of Rrp4 and/or Csl4 subunits.</text>
</comment>
<dbReference type="PANTHER" id="PTHR11097:SF8">
    <property type="entry name" value="EXOSOME COMPLEX COMPONENT RRP42"/>
    <property type="match status" value="1"/>
</dbReference>
<comment type="caution">
    <text evidence="7">The sequence shown here is derived from an EMBL/GenBank/DDBJ whole genome shotgun (WGS) entry which is preliminary data.</text>
</comment>
<proteinExistence type="inferred from homology"/>
<evidence type="ECO:0000256" key="1">
    <source>
        <dbReference type="ARBA" id="ARBA00004496"/>
    </source>
</evidence>
<sequence>MSNVSILRQKDMLALLSSGFRADHRKLDEYRKIEIQTSLYEKADGSALVKIGNTVAVAGVKIEVGEPFPDTPNEGILTVNLELLPHASPSFEPGPPDENAIEMARIIDRGLRESKSINYEELCIIPGQKVWVIYVDISVMDHDGNIVDAAGLAALAALLTAKIPEVKVENGSITFLDKKRPLPIKEKPIPVTVAKIGEYLLVDPSLSEEEVSDVRVTFTTLESSLIASIQKSGSGTLTEEEVLKIYDLAYKKAVEIRSKLNELGVENG</sequence>
<dbReference type="InterPro" id="IPR020869">
    <property type="entry name" value="Rrp42_archaea"/>
</dbReference>
<dbReference type="GO" id="GO:0016075">
    <property type="term" value="P:rRNA catabolic process"/>
    <property type="evidence" value="ECO:0007669"/>
    <property type="project" value="TreeGrafter"/>
</dbReference>